<proteinExistence type="predicted"/>
<protein>
    <submittedName>
        <fullName evidence="1">Uncharacterized protein</fullName>
    </submittedName>
</protein>
<organism evidence="1 2">
    <name type="scientific">Rangifer tarandus platyrhynchus</name>
    <name type="common">Svalbard reindeer</name>
    <dbReference type="NCBI Taxonomy" id="3082113"/>
    <lineage>
        <taxon>Eukaryota</taxon>
        <taxon>Metazoa</taxon>
        <taxon>Chordata</taxon>
        <taxon>Craniata</taxon>
        <taxon>Vertebrata</taxon>
        <taxon>Euteleostomi</taxon>
        <taxon>Mammalia</taxon>
        <taxon>Eutheria</taxon>
        <taxon>Laurasiatheria</taxon>
        <taxon>Artiodactyla</taxon>
        <taxon>Ruminantia</taxon>
        <taxon>Pecora</taxon>
        <taxon>Cervidae</taxon>
        <taxon>Odocoileinae</taxon>
        <taxon>Rangifer</taxon>
    </lineage>
</organism>
<accession>A0AC59Y3Z5</accession>
<dbReference type="Proteomes" id="UP001162501">
    <property type="component" value="Chromosome 1"/>
</dbReference>
<evidence type="ECO:0000313" key="1">
    <source>
        <dbReference type="EMBL" id="CAM9360879.1"/>
    </source>
</evidence>
<reference evidence="1" key="2">
    <citation type="submission" date="2025-03" db="EMBL/GenBank/DDBJ databases">
        <authorList>
            <consortium name="ELIXIR-Norway"/>
            <consortium name="Elixir Norway"/>
        </authorList>
    </citation>
    <scope>NUCLEOTIDE SEQUENCE</scope>
</reference>
<dbReference type="EMBL" id="OX596085">
    <property type="protein sequence ID" value="CAM9360879.1"/>
    <property type="molecule type" value="Genomic_DNA"/>
</dbReference>
<name>A0AC59Y3Z5_RANTA</name>
<evidence type="ECO:0000313" key="2">
    <source>
        <dbReference type="Proteomes" id="UP001162501"/>
    </source>
</evidence>
<gene>
    <name evidence="1" type="ORF">MRATA1EN22A_LOCUS1478</name>
</gene>
<sequence>MLLSRLFLAPSSLRDLGPLRTNYFGGLLRAGFGVTQYGGDESPTPQSKQREAFPGGPQPAAGAATADRGLPQAQPWAPAPGAQAEGPGHTGKSRSGQKAPAGTEAVPPG</sequence>
<reference evidence="1" key="1">
    <citation type="submission" date="2023-05" db="EMBL/GenBank/DDBJ databases">
        <authorList>
            <consortium name="ELIXIR-Norway"/>
        </authorList>
    </citation>
    <scope>NUCLEOTIDE SEQUENCE</scope>
</reference>